<evidence type="ECO:0000259" key="1">
    <source>
        <dbReference type="Pfam" id="PF04466"/>
    </source>
</evidence>
<sequence length="459" mass="53025">MMMTERTGWRLLMMHQKKQVKISDVIISKYLPLFNDRKHRHIILTSGRAGTKSSYVSIATDFRIMDEANTSCVVLRKHHNKLRKTVYKEMIRGISRLGVSKKMFKIGKSPMEITYKKNGNTIYFSGSDGVDDTKGIIDEDKPIKLVVLDELTEFFDDGEGEAELANIEATFVRGNQGGFQMIYLYNPPKNPNAPINEWCQKMVKRKDCIHIHTDYRDVPDSWLGPDLIDAAKVLEQSDYKMYRWVWLGKSTGVDDLIYYMVRPELHFYDGLLEEEKRSMGEIGVGVDYGQKNPTVFEAFGISYGRQVLCGLDEWCHCGRDEGQKSPSEYAKKLKDFCEQLEKEYDRVVSWVFIDPSAAGLIEEVRRIIPHIDVIPAFNDVKLGISRVQKFFSFQRILIHQNRQKLLIKELGLYQYDPKSIEKGREEVLKVNDHAADAARYLVCGMWGLIAEFLPMTERE</sequence>
<reference evidence="2" key="1">
    <citation type="journal article" date="2021" name="Proc. Natl. Acad. Sci. U.S.A.">
        <title>A Catalog of Tens of Thousands of Viruses from Human Metagenomes Reveals Hidden Associations with Chronic Diseases.</title>
        <authorList>
            <person name="Tisza M.J."/>
            <person name="Buck C.B."/>
        </authorList>
    </citation>
    <scope>NUCLEOTIDE SEQUENCE</scope>
    <source>
        <strain evidence="2">CtTrD1</strain>
    </source>
</reference>
<dbReference type="Gene3D" id="3.30.420.280">
    <property type="match status" value="1"/>
</dbReference>
<dbReference type="Pfam" id="PF04466">
    <property type="entry name" value="Terminase_3"/>
    <property type="match status" value="1"/>
</dbReference>
<dbReference type="InterPro" id="IPR052380">
    <property type="entry name" value="Viral_DNA_packaging_terminase"/>
</dbReference>
<feature type="domain" description="Phage terminase large subunit N-terminal" evidence="1">
    <location>
        <begin position="38"/>
        <end position="249"/>
    </location>
</feature>
<evidence type="ECO:0000313" key="2">
    <source>
        <dbReference type="EMBL" id="DAE08931.1"/>
    </source>
</evidence>
<dbReference type="NCBIfam" id="TIGR01547">
    <property type="entry name" value="phage_term_2"/>
    <property type="match status" value="1"/>
</dbReference>
<name>A0A8S5PR17_9CAUD</name>
<dbReference type="InterPro" id="IPR035412">
    <property type="entry name" value="Terminase_L_N"/>
</dbReference>
<organism evidence="2">
    <name type="scientific">Siphoviridae sp. ctTrD1</name>
    <dbReference type="NCBI Taxonomy" id="2825524"/>
    <lineage>
        <taxon>Viruses</taxon>
        <taxon>Duplodnaviria</taxon>
        <taxon>Heunggongvirae</taxon>
        <taxon>Uroviricota</taxon>
        <taxon>Caudoviricetes</taxon>
    </lineage>
</organism>
<dbReference type="InterPro" id="IPR006437">
    <property type="entry name" value="Phage_terminase_lsu"/>
</dbReference>
<dbReference type="EMBL" id="BK015480">
    <property type="protein sequence ID" value="DAE08931.1"/>
    <property type="molecule type" value="Genomic_DNA"/>
</dbReference>
<protein>
    <submittedName>
        <fullName evidence="2">Large terminase</fullName>
    </submittedName>
</protein>
<accession>A0A8S5PR17</accession>
<proteinExistence type="predicted"/>
<dbReference type="PANTHER" id="PTHR39184:SF1">
    <property type="entry name" value="PBSX PHAGE TERMINASE LARGE SUBUNIT"/>
    <property type="match status" value="1"/>
</dbReference>
<dbReference type="InterPro" id="IPR027417">
    <property type="entry name" value="P-loop_NTPase"/>
</dbReference>
<dbReference type="Gene3D" id="3.40.50.300">
    <property type="entry name" value="P-loop containing nucleotide triphosphate hydrolases"/>
    <property type="match status" value="1"/>
</dbReference>
<dbReference type="PANTHER" id="PTHR39184">
    <property type="match status" value="1"/>
</dbReference>